<keyword evidence="2 8" id="KW-0808">Transferase</keyword>
<dbReference type="Pfam" id="PF13480">
    <property type="entry name" value="Acetyltransf_6"/>
    <property type="match status" value="1"/>
</dbReference>
<evidence type="ECO:0000256" key="2">
    <source>
        <dbReference type="ARBA" id="ARBA00022679"/>
    </source>
</evidence>
<dbReference type="EMBL" id="JABBNT010000005">
    <property type="protein sequence ID" value="NMM46433.1"/>
    <property type="molecule type" value="Genomic_DNA"/>
</dbReference>
<evidence type="ECO:0000313" key="8">
    <source>
        <dbReference type="EMBL" id="NMM46433.1"/>
    </source>
</evidence>
<evidence type="ECO:0000313" key="9">
    <source>
        <dbReference type="Proteomes" id="UP000539372"/>
    </source>
</evidence>
<evidence type="ECO:0000256" key="4">
    <source>
        <dbReference type="ARBA" id="ARBA00022984"/>
    </source>
</evidence>
<dbReference type="PROSITE" id="PS51191">
    <property type="entry name" value="FEMABX"/>
    <property type="match status" value="1"/>
</dbReference>
<keyword evidence="3" id="KW-0133">Cell shape</keyword>
<accession>A0A7Y0HH79</accession>
<evidence type="ECO:0000256" key="6">
    <source>
        <dbReference type="ARBA" id="ARBA00023316"/>
    </source>
</evidence>
<dbReference type="GO" id="GO:0008360">
    <property type="term" value="P:regulation of cell shape"/>
    <property type="evidence" value="ECO:0007669"/>
    <property type="project" value="UniProtKB-KW"/>
</dbReference>
<name>A0A7Y0HH79_9PROT</name>
<dbReference type="RefSeq" id="WP_169626788.1">
    <property type="nucleotide sequence ID" value="NZ_JABBNT010000005.1"/>
</dbReference>
<dbReference type="GO" id="GO:0016755">
    <property type="term" value="F:aminoacyltransferase activity"/>
    <property type="evidence" value="ECO:0007669"/>
    <property type="project" value="InterPro"/>
</dbReference>
<comment type="caution">
    <text evidence="8">The sequence shown here is derived from an EMBL/GenBank/DDBJ whole genome shotgun (WGS) entry which is preliminary data.</text>
</comment>
<dbReference type="Gene3D" id="3.40.630.30">
    <property type="match status" value="1"/>
</dbReference>
<evidence type="ECO:0000256" key="5">
    <source>
        <dbReference type="ARBA" id="ARBA00023315"/>
    </source>
</evidence>
<protein>
    <submittedName>
        <fullName evidence="8">GNAT family N-acetyltransferase</fullName>
    </submittedName>
</protein>
<dbReference type="GO" id="GO:0071555">
    <property type="term" value="P:cell wall organization"/>
    <property type="evidence" value="ECO:0007669"/>
    <property type="project" value="UniProtKB-KW"/>
</dbReference>
<keyword evidence="9" id="KW-1185">Reference proteome</keyword>
<evidence type="ECO:0000256" key="3">
    <source>
        <dbReference type="ARBA" id="ARBA00022960"/>
    </source>
</evidence>
<keyword evidence="4" id="KW-0573">Peptidoglycan synthesis</keyword>
<dbReference type="Proteomes" id="UP000539372">
    <property type="component" value="Unassembled WGS sequence"/>
</dbReference>
<dbReference type="InterPro" id="IPR016181">
    <property type="entry name" value="Acyl_CoA_acyltransferase"/>
</dbReference>
<dbReference type="GO" id="GO:0009252">
    <property type="term" value="P:peptidoglycan biosynthetic process"/>
    <property type="evidence" value="ECO:0007669"/>
    <property type="project" value="UniProtKB-KW"/>
</dbReference>
<proteinExistence type="inferred from homology"/>
<dbReference type="PANTHER" id="PTHR36174">
    <property type="entry name" value="LIPID II:GLYCINE GLYCYLTRANSFERASE"/>
    <property type="match status" value="1"/>
</dbReference>
<dbReference type="InterPro" id="IPR050644">
    <property type="entry name" value="PG_Glycine_Bridge_Synth"/>
</dbReference>
<gene>
    <name evidence="8" type="ORF">HH303_18215</name>
</gene>
<feature type="domain" description="BioF2-like acetyltransferase" evidence="7">
    <location>
        <begin position="159"/>
        <end position="303"/>
    </location>
</feature>
<keyword evidence="5" id="KW-0012">Acyltransferase</keyword>
<sequence length="320" mass="35037">MSLSIQWDVLTAKTWHLKDETGVPLNLLQSKDYAAAHCAATKQICRLGRLSWDGVPAGFVQLYETGALGGALHTVTLDRGPVWYYGFGTAGQNAAFFQAFADLYPRRLGRMRRIIPELEDTQANRAMLDSLGYKRKAGPGYKTLLLDLTQDLEDIRAGMRKSWRATLKKAESRSPAPDLVWDDNAKPLAPFAGIYMHDRKQKGYSGPSPDLLQAFGRSFGVTGTMPIGLAMLDGRPAAGVLILRHGSAATYQVGWTLPEGRDIQGHHLLLWDAIQRMKADGVALFDLGGINETEAGGVTDFKRGLAGKQARELTLAGFYT</sequence>
<dbReference type="SUPFAM" id="SSF55729">
    <property type="entry name" value="Acyl-CoA N-acyltransferases (Nat)"/>
    <property type="match status" value="1"/>
</dbReference>
<reference evidence="8 9" key="1">
    <citation type="submission" date="2020-04" db="EMBL/GenBank/DDBJ databases">
        <title>Rhodospirillaceae bacterium KN72 isolated from deep sea.</title>
        <authorList>
            <person name="Zhang D.-C."/>
        </authorList>
    </citation>
    <scope>NUCLEOTIDE SEQUENCE [LARGE SCALE GENOMIC DNA]</scope>
    <source>
        <strain evidence="8 9">KN72</strain>
    </source>
</reference>
<evidence type="ECO:0000256" key="1">
    <source>
        <dbReference type="ARBA" id="ARBA00009943"/>
    </source>
</evidence>
<comment type="similarity">
    <text evidence="1">Belongs to the FemABX family.</text>
</comment>
<dbReference type="InterPro" id="IPR038740">
    <property type="entry name" value="BioF2-like_GNAT_dom"/>
</dbReference>
<evidence type="ECO:0000259" key="7">
    <source>
        <dbReference type="Pfam" id="PF13480"/>
    </source>
</evidence>
<keyword evidence="6" id="KW-0961">Cell wall biogenesis/degradation</keyword>
<organism evidence="8 9">
    <name type="scientific">Pacificispira spongiicola</name>
    <dbReference type="NCBI Taxonomy" id="2729598"/>
    <lineage>
        <taxon>Bacteria</taxon>
        <taxon>Pseudomonadati</taxon>
        <taxon>Pseudomonadota</taxon>
        <taxon>Alphaproteobacteria</taxon>
        <taxon>Rhodospirillales</taxon>
        <taxon>Rhodospirillaceae</taxon>
        <taxon>Pacificispira</taxon>
    </lineage>
</organism>
<dbReference type="InterPro" id="IPR003447">
    <property type="entry name" value="FEMABX"/>
</dbReference>
<dbReference type="PANTHER" id="PTHR36174:SF1">
    <property type="entry name" value="LIPID II:GLYCINE GLYCYLTRANSFERASE"/>
    <property type="match status" value="1"/>
</dbReference>
<dbReference type="AlphaFoldDB" id="A0A7Y0HH79"/>